<dbReference type="AlphaFoldDB" id="A0ABC9PE78"/>
<comment type="caution">
    <text evidence="2">The sequence shown here is derived from an EMBL/GenBank/DDBJ whole genome shotgun (WGS) entry which is preliminary data.</text>
</comment>
<feature type="transmembrane region" description="Helical" evidence="1">
    <location>
        <begin position="193"/>
        <end position="212"/>
    </location>
</feature>
<sequence>MELSIVKKIRLLFAVDNGMGTNLKGTGLAAEYYLLSGDIIWRKLDKESIRNHQNIAKKIGRLTWMSSPFLIVPIMAFIASYSDNYIVPQIEFGLFSFLLPMILGIWLFISFELWMVSIRNTYPLIEAPSRTVQKEYFEVTHDITLKHNDVLKQIKTPYLANILVVLFIVFAVIPFVYWFYFMPSTIIEFMEKLVVLAILLSLVPNIIWNGIVKTVINKKIIDELNAKIENENRKL</sequence>
<reference evidence="2 3" key="1">
    <citation type="submission" date="2011-01" db="EMBL/GenBank/DDBJ databases">
        <authorList>
            <person name="Muzny D."/>
            <person name="Qin X."/>
            <person name="Buhay C."/>
            <person name="Dugan-Rocha S."/>
            <person name="Ding Y."/>
            <person name="Chen G."/>
            <person name="Hawes A."/>
            <person name="Holder M."/>
            <person name="Jhangiani S."/>
            <person name="Johnson A."/>
            <person name="Khan Z."/>
            <person name="Li Z."/>
            <person name="Liu W."/>
            <person name="Liu X."/>
            <person name="Perez L."/>
            <person name="Shen H."/>
            <person name="Wang Q."/>
            <person name="Watt J."/>
            <person name="Xi L."/>
            <person name="Xin Y."/>
            <person name="Zhou J."/>
            <person name="Deng J."/>
            <person name="Jiang H."/>
            <person name="Liu Y."/>
            <person name="Qu J."/>
            <person name="Song X.-Z."/>
            <person name="Zhang L."/>
            <person name="Villasana D."/>
            <person name="Johnson A."/>
            <person name="Liu J."/>
            <person name="Liyanage D."/>
            <person name="Lorensuhewa L."/>
            <person name="Robinson T."/>
            <person name="Song A."/>
            <person name="Song B.-B."/>
            <person name="Dinh H."/>
            <person name="Thornton R."/>
            <person name="Coyle M."/>
            <person name="Francisco L."/>
            <person name="Jackson L."/>
            <person name="Javaid M."/>
            <person name="Korchina V."/>
            <person name="Kovar C."/>
            <person name="Mata R."/>
            <person name="Mathew T."/>
            <person name="Ngo R."/>
            <person name="Nguyen L."/>
            <person name="Nguyen N."/>
            <person name="Okwuonu G."/>
            <person name="Ongeri F."/>
            <person name="Pham C."/>
            <person name="Simmons D."/>
            <person name="Wilczek-Boney K."/>
            <person name="Hale W."/>
            <person name="Jakkamsetti A."/>
            <person name="Pham P."/>
            <person name="Ruth R."/>
            <person name="San Lucas F."/>
            <person name="Warren J."/>
            <person name="Zhang J."/>
            <person name="Zhao Z."/>
            <person name="Zhou C."/>
            <person name="Zhu D."/>
            <person name="Lee S."/>
            <person name="Bess C."/>
            <person name="Blankenburg K."/>
            <person name="Forbes L."/>
            <person name="Fu Q."/>
            <person name="Gubbala S."/>
            <person name="Hirani K."/>
            <person name="Jayaseelan J.C."/>
            <person name="Lara F."/>
            <person name="Munidasa M."/>
            <person name="Palculict T."/>
            <person name="Patil S."/>
            <person name="Pu L.-L."/>
            <person name="Saada N."/>
            <person name="Tang L."/>
            <person name="Weissenberger G."/>
            <person name="Zhu Y."/>
            <person name="Hemphill L."/>
            <person name="Shang Y."/>
            <person name="Youmans B."/>
            <person name="Ayvaz T."/>
            <person name="Ross M."/>
            <person name="Santibanez J."/>
            <person name="Aqrawi P."/>
            <person name="Gross S."/>
            <person name="Joshi V."/>
            <person name="Fowler G."/>
            <person name="Nazareth L."/>
            <person name="Reid J."/>
            <person name="Worley K."/>
            <person name="Petrosino J."/>
            <person name="Highlander S."/>
            <person name="Gibbs R."/>
        </authorList>
    </citation>
    <scope>NUCLEOTIDE SEQUENCE [LARGE SCALE GENOMIC DNA]</scope>
    <source>
        <strain evidence="2 3">SK405</strain>
    </source>
</reference>
<protein>
    <submittedName>
        <fullName evidence="2">Uncharacterized protein</fullName>
    </submittedName>
</protein>
<feature type="transmembrane region" description="Helical" evidence="1">
    <location>
        <begin position="62"/>
        <end position="82"/>
    </location>
</feature>
<name>A0ABC9PE78_STRSA</name>
<proteinExistence type="predicted"/>
<keyword evidence="1" id="KW-0472">Membrane</keyword>
<feature type="transmembrane region" description="Helical" evidence="1">
    <location>
        <begin position="158"/>
        <end position="181"/>
    </location>
</feature>
<feature type="transmembrane region" description="Helical" evidence="1">
    <location>
        <begin position="94"/>
        <end position="114"/>
    </location>
</feature>
<keyword evidence="1" id="KW-0812">Transmembrane</keyword>
<keyword evidence="1" id="KW-1133">Transmembrane helix</keyword>
<gene>
    <name evidence="2" type="ORF">HMPREF9390_0979</name>
</gene>
<dbReference type="EMBL" id="AEWZ01000002">
    <property type="protein sequence ID" value="EGC25190.1"/>
    <property type="molecule type" value="Genomic_DNA"/>
</dbReference>
<organism evidence="2 3">
    <name type="scientific">Streptococcus sanguinis SK405</name>
    <dbReference type="NCBI Taxonomy" id="888817"/>
    <lineage>
        <taxon>Bacteria</taxon>
        <taxon>Bacillati</taxon>
        <taxon>Bacillota</taxon>
        <taxon>Bacilli</taxon>
        <taxon>Lactobacillales</taxon>
        <taxon>Streptococcaceae</taxon>
        <taxon>Streptococcus</taxon>
    </lineage>
</organism>
<evidence type="ECO:0000313" key="3">
    <source>
        <dbReference type="Proteomes" id="UP000003857"/>
    </source>
</evidence>
<dbReference type="Proteomes" id="UP000003857">
    <property type="component" value="Unassembled WGS sequence"/>
</dbReference>
<dbReference type="RefSeq" id="WP_002900720.1">
    <property type="nucleotide sequence ID" value="NZ_GL872311.1"/>
</dbReference>
<evidence type="ECO:0000313" key="2">
    <source>
        <dbReference type="EMBL" id="EGC25190.1"/>
    </source>
</evidence>
<accession>A0ABC9PE78</accession>
<evidence type="ECO:0000256" key="1">
    <source>
        <dbReference type="SAM" id="Phobius"/>
    </source>
</evidence>